<evidence type="ECO:0000256" key="1">
    <source>
        <dbReference type="ARBA" id="ARBA00000111"/>
    </source>
</evidence>
<evidence type="ECO:0000256" key="11">
    <source>
        <dbReference type="ARBA" id="ARBA00022963"/>
    </source>
</evidence>
<comment type="subcellular location">
    <subcellularLocation>
        <location evidence="17">Cell outer membrane</location>
        <topology evidence="17">Multi-pass membrane protein</topology>
    </subcellularLocation>
    <text evidence="17">One of the very few enzymes located there.</text>
</comment>
<evidence type="ECO:0000256" key="9">
    <source>
        <dbReference type="ARBA" id="ARBA00022801"/>
    </source>
</evidence>
<accession>A0A1W6ZCK4</accession>
<dbReference type="EC" id="3.1.1.4" evidence="17"/>
<evidence type="ECO:0000256" key="10">
    <source>
        <dbReference type="ARBA" id="ARBA00022837"/>
    </source>
</evidence>
<evidence type="ECO:0000313" key="18">
    <source>
        <dbReference type="EMBL" id="ARP95059.1"/>
    </source>
</evidence>
<feature type="binding site" description="in dimeric form" evidence="16">
    <location>
        <position position="263"/>
    </location>
    <ligand>
        <name>Ca(2+)</name>
        <dbReference type="ChEBI" id="CHEBI:29108"/>
        <label>1</label>
    </ligand>
</feature>
<dbReference type="AlphaFoldDB" id="A0A1W6ZCK4"/>
<feature type="active site" description="Proton acceptor" evidence="15">
    <location>
        <position position="300"/>
    </location>
</feature>
<reference evidence="18 19" key="1">
    <citation type="submission" date="2017-05" db="EMBL/GenBank/DDBJ databases">
        <title>Complete and WGS of Bordetella genogroups.</title>
        <authorList>
            <person name="Spilker T."/>
            <person name="LiPuma J."/>
        </authorList>
    </citation>
    <scope>NUCLEOTIDE SEQUENCE [LARGE SCALE GENOMIC DNA]</scope>
    <source>
        <strain evidence="18 19">AU7206</strain>
    </source>
</reference>
<evidence type="ECO:0000256" key="3">
    <source>
        <dbReference type="ARBA" id="ARBA00010525"/>
    </source>
</evidence>
<protein>
    <recommendedName>
        <fullName evidence="17">Phospholipase A1</fullName>
        <ecNumber evidence="17">3.1.1.32</ecNumber>
        <ecNumber evidence="17">3.1.1.4</ecNumber>
    </recommendedName>
    <alternativeName>
        <fullName evidence="17">Phosphatidylcholine 1-acylhydrolase</fullName>
    </alternativeName>
</protein>
<feature type="signal peptide" evidence="17">
    <location>
        <begin position="1"/>
        <end position="33"/>
    </location>
</feature>
<keyword evidence="11 17" id="KW-0442">Lipid degradation</keyword>
<evidence type="ECO:0000256" key="13">
    <source>
        <dbReference type="ARBA" id="ARBA00023136"/>
    </source>
</evidence>
<dbReference type="Proteomes" id="UP000194161">
    <property type="component" value="Chromosome"/>
</dbReference>
<evidence type="ECO:0000256" key="5">
    <source>
        <dbReference type="ARBA" id="ARBA00022452"/>
    </source>
</evidence>
<feature type="chain" id="PRO_5019614554" description="Phospholipase A1" evidence="17">
    <location>
        <begin position="34"/>
        <end position="435"/>
    </location>
</feature>
<dbReference type="RefSeq" id="WP_086078823.1">
    <property type="nucleotide sequence ID" value="NZ_CP021111.1"/>
</dbReference>
<keyword evidence="10 16" id="KW-0106">Calcium</keyword>
<evidence type="ECO:0000256" key="15">
    <source>
        <dbReference type="PIRSR" id="PIRSR603187-1"/>
    </source>
</evidence>
<proteinExistence type="inferred from homology"/>
<keyword evidence="9 17" id="KW-0378">Hydrolase</keyword>
<dbReference type="EMBL" id="CP021111">
    <property type="protein sequence ID" value="ARP95059.1"/>
    <property type="molecule type" value="Genomic_DNA"/>
</dbReference>
<dbReference type="GO" id="GO:0009279">
    <property type="term" value="C:cell outer membrane"/>
    <property type="evidence" value="ECO:0007669"/>
    <property type="project" value="UniProtKB-SubCell"/>
</dbReference>
<evidence type="ECO:0000256" key="12">
    <source>
        <dbReference type="ARBA" id="ARBA00023098"/>
    </source>
</evidence>
<comment type="cofactor">
    <cofactor evidence="17">
        <name>Ca(2+)</name>
        <dbReference type="ChEBI" id="CHEBI:29108"/>
    </cofactor>
    <text evidence="17">Binds 1 Ca(2+) ion per monomer. In the dimeric form the Ca(2+) is bound by different amino acids with binding of each Ca(2+) shared with ligands coming from each monomer. The Ca(2+) ion may have a role in catalysis.</text>
</comment>
<keyword evidence="7 16" id="KW-0479">Metal-binding</keyword>
<keyword evidence="6" id="KW-0812">Transmembrane</keyword>
<evidence type="ECO:0000313" key="19">
    <source>
        <dbReference type="Proteomes" id="UP000194161"/>
    </source>
</evidence>
<dbReference type="Pfam" id="PF02253">
    <property type="entry name" value="PLA1"/>
    <property type="match status" value="1"/>
</dbReference>
<dbReference type="PANTHER" id="PTHR40457:SF1">
    <property type="entry name" value="PHOSPHOLIPASE A1"/>
    <property type="match status" value="1"/>
</dbReference>
<keyword evidence="14 17" id="KW-0998">Cell outer membrane</keyword>
<feature type="active site" description="Nucleophile" evidence="15">
    <location>
        <position position="302"/>
    </location>
</feature>
<dbReference type="InterPro" id="IPR036541">
    <property type="entry name" value="PLipase_A1_sf"/>
</dbReference>
<name>A0A1W6ZCK4_9BORD</name>
<dbReference type="GO" id="GO:0008970">
    <property type="term" value="F:phospholipase A1 activity"/>
    <property type="evidence" value="ECO:0007669"/>
    <property type="project" value="UniProtKB-EC"/>
</dbReference>
<dbReference type="GO" id="GO:0046872">
    <property type="term" value="F:metal ion binding"/>
    <property type="evidence" value="ECO:0007669"/>
    <property type="project" value="UniProtKB-KW"/>
</dbReference>
<evidence type="ECO:0000256" key="8">
    <source>
        <dbReference type="ARBA" id="ARBA00022729"/>
    </source>
</evidence>
<dbReference type="InterPro" id="IPR003187">
    <property type="entry name" value="PLipase_A1"/>
</dbReference>
<gene>
    <name evidence="18" type="ORF">CAL15_12155</name>
</gene>
<evidence type="ECO:0000256" key="16">
    <source>
        <dbReference type="PIRSR" id="PIRSR603187-2"/>
    </source>
</evidence>
<comment type="subunit">
    <text evidence="4 17">Homodimer; dimerization is reversible, and the dimeric form is the active one.</text>
</comment>
<organism evidence="18 19">
    <name type="scientific">Bordetella genomosp. 13</name>
    <dbReference type="NCBI Taxonomy" id="463040"/>
    <lineage>
        <taxon>Bacteria</taxon>
        <taxon>Pseudomonadati</taxon>
        <taxon>Pseudomonadota</taxon>
        <taxon>Betaproteobacteria</taxon>
        <taxon>Burkholderiales</taxon>
        <taxon>Alcaligenaceae</taxon>
        <taxon>Bordetella</taxon>
    </lineage>
</organism>
<feature type="binding site" description="in dimeric form" evidence="16">
    <location>
        <position position="310"/>
    </location>
    <ligand>
        <name>Ca(2+)</name>
        <dbReference type="ChEBI" id="CHEBI:29108"/>
        <label>1</label>
    </ligand>
</feature>
<dbReference type="PRINTS" id="PR01486">
    <property type="entry name" value="PHPHLIPASEA1"/>
</dbReference>
<dbReference type="PANTHER" id="PTHR40457">
    <property type="entry name" value="PHOSPHOLIPASE A1"/>
    <property type="match status" value="1"/>
</dbReference>
<evidence type="ECO:0000256" key="7">
    <source>
        <dbReference type="ARBA" id="ARBA00022723"/>
    </source>
</evidence>
<dbReference type="GO" id="GO:0004623">
    <property type="term" value="F:phospholipase A2 activity"/>
    <property type="evidence" value="ECO:0007669"/>
    <property type="project" value="UniProtKB-EC"/>
</dbReference>
<dbReference type="STRING" id="463040.CAL15_12155"/>
<dbReference type="EC" id="3.1.1.32" evidence="17"/>
<comment type="catalytic activity">
    <reaction evidence="1 17">
        <text>a 1,2-diacyl-sn-glycero-3-phosphocholine + H2O = a 2-acyl-sn-glycero-3-phosphocholine + a fatty acid + H(+)</text>
        <dbReference type="Rhea" id="RHEA:18689"/>
        <dbReference type="ChEBI" id="CHEBI:15377"/>
        <dbReference type="ChEBI" id="CHEBI:15378"/>
        <dbReference type="ChEBI" id="CHEBI:28868"/>
        <dbReference type="ChEBI" id="CHEBI:57643"/>
        <dbReference type="ChEBI" id="CHEBI:57875"/>
        <dbReference type="EC" id="3.1.1.32"/>
    </reaction>
</comment>
<keyword evidence="13" id="KW-0472">Membrane</keyword>
<evidence type="ECO:0000256" key="14">
    <source>
        <dbReference type="ARBA" id="ARBA00023237"/>
    </source>
</evidence>
<keyword evidence="19" id="KW-1185">Reference proteome</keyword>
<dbReference type="KEGG" id="bgm:CAL15_12155"/>
<keyword evidence="5" id="KW-1134">Transmembrane beta strand</keyword>
<sequence>MRTLAISAFRSRQAWRRTLVAAALAAAASSAAAGVTYRLDRPAAAPGETVQLQAIYFNDGDAAVRWGAPRELVLQWRDGAGGIVRTVATLPGESAILSIPVNNFARVNWNVVVPAQARGMQAVSIEGEPALLALEATGPNGAPAIAAAPANVPVVDARSGEPLPPAEVTQIGASPAGGPAPQAAVAGRSSPDGHSAFDGFRSALSAYQPSYFVVGTRERTSARFQLSAKYRLFTPPSDRPARFSENFYLGYTQTSLWDLESDSRPFVDTTFNPSIFWLSDNIWESGNRNWRVGMNTGLEHASNGKDGDDSRSINDAYIQPSLNYRFDSGSTLSFAPKIKAYVSKGDENEDYADYAGYVDWNLRWEQDNGPVVSAMYRQGDQRRRTTQLDVAWPLRSWFDLNGYVHLQYFNGYGETLLGYNERHKSQFRIGLSIVP</sequence>
<evidence type="ECO:0000256" key="6">
    <source>
        <dbReference type="ARBA" id="ARBA00022692"/>
    </source>
</evidence>
<evidence type="ECO:0000256" key="17">
    <source>
        <dbReference type="RuleBase" id="RU366027"/>
    </source>
</evidence>
<evidence type="ECO:0000256" key="4">
    <source>
        <dbReference type="ARBA" id="ARBA00011702"/>
    </source>
</evidence>
<comment type="catalytic activity">
    <reaction evidence="2 17">
        <text>a 1,2-diacyl-sn-glycero-3-phosphocholine + H2O = a 1-acyl-sn-glycero-3-phosphocholine + a fatty acid + H(+)</text>
        <dbReference type="Rhea" id="RHEA:15801"/>
        <dbReference type="ChEBI" id="CHEBI:15377"/>
        <dbReference type="ChEBI" id="CHEBI:15378"/>
        <dbReference type="ChEBI" id="CHEBI:28868"/>
        <dbReference type="ChEBI" id="CHEBI:57643"/>
        <dbReference type="ChEBI" id="CHEBI:58168"/>
        <dbReference type="EC" id="3.1.1.4"/>
    </reaction>
</comment>
<dbReference type="Gene3D" id="2.40.230.10">
    <property type="entry name" value="Phospholipase A1"/>
    <property type="match status" value="1"/>
</dbReference>
<comment type="function">
    <text evidence="17">Hydrolysis of phosphatidylcholine with phospholipase A2 (EC 3.1.1.4) and phospholipase A1 (EC 3.1.1.32) activities.</text>
</comment>
<comment type="similarity">
    <text evidence="3 17">Belongs to the phospholipase A1 family.</text>
</comment>
<keyword evidence="12 17" id="KW-0443">Lipid metabolism</keyword>
<evidence type="ECO:0000256" key="2">
    <source>
        <dbReference type="ARBA" id="ARBA00001604"/>
    </source>
</evidence>
<dbReference type="SUPFAM" id="SSF56931">
    <property type="entry name" value="Outer membrane phospholipase A (OMPLA)"/>
    <property type="match status" value="1"/>
</dbReference>
<dbReference type="OrthoDB" id="188433at2"/>
<keyword evidence="8 17" id="KW-0732">Signal</keyword>
<dbReference type="GO" id="GO:0016042">
    <property type="term" value="P:lipid catabolic process"/>
    <property type="evidence" value="ECO:0007669"/>
    <property type="project" value="UniProtKB-KW"/>
</dbReference>